<sequence>MPSPSSTAALQQLLSTESTSLNFKQTAMDLARQGADITVQGHDDSEPTLLHILTRNNDNGVNNAEIAELVDLNPAVLTAKDGRNLTAWQALLDDYTKHPCFDNFKPSAMTLARKGADITVRAQAGSGPTVLHVLLKENNNGVNNDEIAELVQLNRAILTAEDGRNTTAWQALLDHYVACYAVNRPGSLFRPLPGNFADFKQSLMTLARLGADLTIQSINLSRPTWLHILAAQNKDGEDNDEETAELIRLNPAILECKDDNGEPLSTYYCCNIAIRL</sequence>
<dbReference type="AlphaFoldDB" id="A0A0W0R2J3"/>
<dbReference type="KEGG" id="ladl:NCTC12735_01694"/>
<organism evidence="1 3">
    <name type="scientific">Legionella adelaidensis</name>
    <dbReference type="NCBI Taxonomy" id="45056"/>
    <lineage>
        <taxon>Bacteria</taxon>
        <taxon>Pseudomonadati</taxon>
        <taxon>Pseudomonadota</taxon>
        <taxon>Gammaproteobacteria</taxon>
        <taxon>Legionellales</taxon>
        <taxon>Legionellaceae</taxon>
        <taxon>Legionella</taxon>
    </lineage>
</organism>
<dbReference type="OrthoDB" id="5650428at2"/>
<evidence type="ECO:0000313" key="3">
    <source>
        <dbReference type="Proteomes" id="UP000054859"/>
    </source>
</evidence>
<evidence type="ECO:0000313" key="1">
    <source>
        <dbReference type="EMBL" id="KTC65302.1"/>
    </source>
</evidence>
<reference evidence="1 3" key="1">
    <citation type="submission" date="2015-11" db="EMBL/GenBank/DDBJ databases">
        <title>Identification of large and diverse effector repertoires of 38 Legionella species.</title>
        <authorList>
            <person name="Burstein D."/>
            <person name="Amaro F."/>
            <person name="Zusman T."/>
            <person name="Lifshitz Z."/>
            <person name="Cohen O."/>
            <person name="Gilbert J.A."/>
            <person name="Pupko T."/>
            <person name="Shuman H.A."/>
            <person name="Segal G."/>
        </authorList>
    </citation>
    <scope>NUCLEOTIDE SEQUENCE [LARGE SCALE GENOMIC DNA]</scope>
    <source>
        <strain evidence="1 3">1762-AUS-E</strain>
    </source>
</reference>
<dbReference type="RefSeq" id="WP_058462411.1">
    <property type="nucleotide sequence ID" value="NZ_CAAAHS010000017.1"/>
</dbReference>
<dbReference type="EMBL" id="LR134433">
    <property type="protein sequence ID" value="VEH86048.1"/>
    <property type="molecule type" value="Genomic_DNA"/>
</dbReference>
<dbReference type="STRING" id="45056.Lade_1324"/>
<evidence type="ECO:0000313" key="2">
    <source>
        <dbReference type="EMBL" id="VEH86048.1"/>
    </source>
</evidence>
<dbReference type="Proteomes" id="UP000054859">
    <property type="component" value="Unassembled WGS sequence"/>
</dbReference>
<keyword evidence="2" id="KW-0614">Plasmid</keyword>
<protein>
    <submittedName>
        <fullName evidence="2">Ankyrin repeat protein</fullName>
    </submittedName>
</protein>
<gene>
    <name evidence="1" type="ORF">Lade_1324</name>
    <name evidence="2" type="ORF">NCTC12735_01694</name>
</gene>
<dbReference type="Proteomes" id="UP000281170">
    <property type="component" value="Plasmid 24"/>
</dbReference>
<proteinExistence type="predicted"/>
<dbReference type="EMBL" id="LNKA01000002">
    <property type="protein sequence ID" value="KTC65302.1"/>
    <property type="molecule type" value="Genomic_DNA"/>
</dbReference>
<reference evidence="2 4" key="2">
    <citation type="submission" date="2018-12" db="EMBL/GenBank/DDBJ databases">
        <authorList>
            <consortium name="Pathogen Informatics"/>
        </authorList>
    </citation>
    <scope>NUCLEOTIDE SEQUENCE [LARGE SCALE GENOMIC DNA]</scope>
    <source>
        <strain evidence="2 4">NCTC12735</strain>
        <plasmid evidence="4">24</plasmid>
    </source>
</reference>
<dbReference type="Gene3D" id="1.25.40.20">
    <property type="entry name" value="Ankyrin repeat-containing domain"/>
    <property type="match status" value="1"/>
</dbReference>
<evidence type="ECO:0000313" key="4">
    <source>
        <dbReference type="Proteomes" id="UP000281170"/>
    </source>
</evidence>
<geneLocation type="plasmid" evidence="2 4">
    <name>24</name>
</geneLocation>
<dbReference type="InterPro" id="IPR036770">
    <property type="entry name" value="Ankyrin_rpt-contain_sf"/>
</dbReference>
<accession>A0A0W0R2J3</accession>
<dbReference type="PATRIC" id="fig|45056.6.peg.1368"/>
<keyword evidence="3" id="KW-1185">Reference proteome</keyword>
<name>A0A0W0R2J3_9GAMM</name>